<reference evidence="1 2" key="1">
    <citation type="submission" date="2018-10" db="EMBL/GenBank/DDBJ databases">
        <title>Genomic Encyclopedia of Archaeal and Bacterial Type Strains, Phase II (KMG-II): from individual species to whole genera.</title>
        <authorList>
            <person name="Goeker M."/>
        </authorList>
    </citation>
    <scope>NUCLEOTIDE SEQUENCE [LARGE SCALE GENOMIC DNA]</scope>
    <source>
        <strain evidence="1 2">DSM 45657</strain>
    </source>
</reference>
<keyword evidence="2" id="KW-1185">Reference proteome</keyword>
<dbReference type="RefSeq" id="WP_121392645.1">
    <property type="nucleotide sequence ID" value="NZ_RCDD01000003.1"/>
</dbReference>
<comment type="caution">
    <text evidence="1">The sequence shown here is derived from an EMBL/GenBank/DDBJ whole genome shotgun (WGS) entry which is preliminary data.</text>
</comment>
<dbReference type="Proteomes" id="UP000282454">
    <property type="component" value="Unassembled WGS sequence"/>
</dbReference>
<evidence type="ECO:0000313" key="2">
    <source>
        <dbReference type="Proteomes" id="UP000282454"/>
    </source>
</evidence>
<dbReference type="OrthoDB" id="3687546at2"/>
<evidence type="ECO:0000313" key="1">
    <source>
        <dbReference type="EMBL" id="RLK58183.1"/>
    </source>
</evidence>
<name>A0A421B1N2_9PSEU</name>
<proteinExistence type="predicted"/>
<gene>
    <name evidence="1" type="ORF">CLV68_4277</name>
</gene>
<organism evidence="1 2">
    <name type="scientific">Actinokineospora cianjurensis</name>
    <dbReference type="NCBI Taxonomy" id="585224"/>
    <lineage>
        <taxon>Bacteria</taxon>
        <taxon>Bacillati</taxon>
        <taxon>Actinomycetota</taxon>
        <taxon>Actinomycetes</taxon>
        <taxon>Pseudonocardiales</taxon>
        <taxon>Pseudonocardiaceae</taxon>
        <taxon>Actinokineospora</taxon>
    </lineage>
</organism>
<protein>
    <recommendedName>
        <fullName evidence="3">L-tyrosine 3-hydroxylase</fullName>
    </recommendedName>
</protein>
<dbReference type="EMBL" id="RCDD01000003">
    <property type="protein sequence ID" value="RLK58183.1"/>
    <property type="molecule type" value="Genomic_DNA"/>
</dbReference>
<dbReference type="AlphaFoldDB" id="A0A421B1N2"/>
<sequence length="296" mass="33589">MTHDRRRPQASTDPALQPRLLFLPATDGDYADSDDTAHGADLDHLPDYTLFGTRPVEARRVFWYRWLAGHQISFALWRAMSDVVTRRGDDLPSERELEVLTSCVDGYSAMLLYSATVPRDHYHANIRTRMALQHPSFSGAWAPDHKPIRLLFRGRFDWQDDPSCRELDEAVARNRRTHDFIADHLVPDGRSLLQKSAGTVRQGVSRDKEDLYDNFFLTIRRPVGHAELVTQLDDRVAELAEDLAHHGLYPEVDGRHHPVVTGRPDPALRPLIAEMPATLRRAAHLVAGMHYAGARS</sequence>
<accession>A0A421B1N2</accession>
<evidence type="ECO:0008006" key="3">
    <source>
        <dbReference type="Google" id="ProtNLM"/>
    </source>
</evidence>